<gene>
    <name evidence="6" type="ORF">EIY87_38460</name>
</gene>
<dbReference type="FunFam" id="1.10.1200.10:FF:000007">
    <property type="entry name" value="Probable polyketide synthase pks17"/>
    <property type="match status" value="1"/>
</dbReference>
<proteinExistence type="predicted"/>
<comment type="caution">
    <text evidence="6">The sequence shown here is derived from an EMBL/GenBank/DDBJ whole genome shotgun (WGS) entry which is preliminary data.</text>
</comment>
<dbReference type="EMBL" id="RSEC01000060">
    <property type="protein sequence ID" value="RSD10902.1"/>
    <property type="molecule type" value="Genomic_DNA"/>
</dbReference>
<dbReference type="OrthoDB" id="9778690at2"/>
<keyword evidence="7" id="KW-1185">Reference proteome</keyword>
<dbReference type="PANTHER" id="PTHR43775:SF51">
    <property type="entry name" value="INACTIVE PHENOLPHTHIOCEROL SYNTHESIS POLYKETIDE SYNTHASE TYPE I PKS1-RELATED"/>
    <property type="match status" value="1"/>
</dbReference>
<evidence type="ECO:0000256" key="4">
    <source>
        <dbReference type="ARBA" id="ARBA00022737"/>
    </source>
</evidence>
<keyword evidence="4" id="KW-0677">Repeat</keyword>
<dbReference type="PANTHER" id="PTHR43775">
    <property type="entry name" value="FATTY ACID SYNTHASE"/>
    <property type="match status" value="1"/>
</dbReference>
<dbReference type="SUPFAM" id="SSF47336">
    <property type="entry name" value="ACP-like"/>
    <property type="match status" value="1"/>
</dbReference>
<evidence type="ECO:0000256" key="3">
    <source>
        <dbReference type="ARBA" id="ARBA00022679"/>
    </source>
</evidence>
<dbReference type="AlphaFoldDB" id="A0A3R9EL47"/>
<dbReference type="InterPro" id="IPR036736">
    <property type="entry name" value="ACP-like_sf"/>
</dbReference>
<dbReference type="Proteomes" id="UP000267081">
    <property type="component" value="Unassembled WGS sequence"/>
</dbReference>
<evidence type="ECO:0000313" key="7">
    <source>
        <dbReference type="Proteomes" id="UP000267081"/>
    </source>
</evidence>
<dbReference type="InterPro" id="IPR020806">
    <property type="entry name" value="PKS_PP-bd"/>
</dbReference>
<dbReference type="SMART" id="SM00823">
    <property type="entry name" value="PKS_PP"/>
    <property type="match status" value="1"/>
</dbReference>
<protein>
    <recommendedName>
        <fullName evidence="5">Carrier domain-containing protein</fullName>
    </recommendedName>
</protein>
<dbReference type="Gene3D" id="3.40.50.720">
    <property type="entry name" value="NAD(P)-binding Rossmann-like Domain"/>
    <property type="match status" value="1"/>
</dbReference>
<keyword evidence="2" id="KW-0597">Phosphoprotein</keyword>
<keyword evidence="3" id="KW-0808">Transferase</keyword>
<dbReference type="Gene3D" id="1.10.1200.10">
    <property type="entry name" value="ACP-like"/>
    <property type="match status" value="1"/>
</dbReference>
<dbReference type="InterPro" id="IPR009081">
    <property type="entry name" value="PP-bd_ACP"/>
</dbReference>
<dbReference type="InterPro" id="IPR050091">
    <property type="entry name" value="PKS_NRPS_Biosynth_Enz"/>
</dbReference>
<evidence type="ECO:0000256" key="2">
    <source>
        <dbReference type="ARBA" id="ARBA00022553"/>
    </source>
</evidence>
<name>A0A3R9EL47_9PSEU</name>
<accession>A0A3R9EL47</accession>
<evidence type="ECO:0000313" key="6">
    <source>
        <dbReference type="EMBL" id="RSD10902.1"/>
    </source>
</evidence>
<dbReference type="PROSITE" id="PS00012">
    <property type="entry name" value="PHOSPHOPANTETHEINE"/>
    <property type="match status" value="1"/>
</dbReference>
<dbReference type="GO" id="GO:0031177">
    <property type="term" value="F:phosphopantetheine binding"/>
    <property type="evidence" value="ECO:0007669"/>
    <property type="project" value="InterPro"/>
</dbReference>
<dbReference type="Pfam" id="PF00550">
    <property type="entry name" value="PP-binding"/>
    <property type="match status" value="1"/>
</dbReference>
<dbReference type="SMART" id="SM01294">
    <property type="entry name" value="PKS_PP_betabranch"/>
    <property type="match status" value="1"/>
</dbReference>
<reference evidence="6 7" key="1">
    <citation type="submission" date="2018-12" db="EMBL/GenBank/DDBJ databases">
        <title>Amycolatopsis eburnea sp. nov. actinomycete associate with arbuscular mycorrhiza fungal spore.</title>
        <authorList>
            <person name="Lumyong S."/>
            <person name="Chaiya L."/>
        </authorList>
    </citation>
    <scope>NUCLEOTIDE SEQUENCE [LARGE SCALE GENOMIC DNA]</scope>
    <source>
        <strain evidence="6 7">GLM-1</strain>
    </source>
</reference>
<dbReference type="InterPro" id="IPR006162">
    <property type="entry name" value="Ppantetheine_attach_site"/>
</dbReference>
<organism evidence="6 7">
    <name type="scientific">Amycolatopsis eburnea</name>
    <dbReference type="NCBI Taxonomy" id="2267691"/>
    <lineage>
        <taxon>Bacteria</taxon>
        <taxon>Bacillati</taxon>
        <taxon>Actinomycetota</taxon>
        <taxon>Actinomycetes</taxon>
        <taxon>Pseudonocardiales</taxon>
        <taxon>Pseudonocardiaceae</taxon>
        <taxon>Amycolatopsis</taxon>
    </lineage>
</organism>
<evidence type="ECO:0000256" key="1">
    <source>
        <dbReference type="ARBA" id="ARBA00022450"/>
    </source>
</evidence>
<dbReference type="GO" id="GO:0004312">
    <property type="term" value="F:fatty acid synthase activity"/>
    <property type="evidence" value="ECO:0007669"/>
    <property type="project" value="TreeGrafter"/>
</dbReference>
<keyword evidence="1" id="KW-0596">Phosphopantetheine</keyword>
<dbReference type="GO" id="GO:0006633">
    <property type="term" value="P:fatty acid biosynthetic process"/>
    <property type="evidence" value="ECO:0007669"/>
    <property type="project" value="TreeGrafter"/>
</dbReference>
<sequence>MFGDAGRAKLERSAFVPFTAESGLDLFDVAAARPEPVLLPLQLDTAALGAQAGLPPLFASLVRAPARRTAETASEEPAGPPFAQRLGAVPAADRGEFLLDVVRGHVATVLGHGSAADIEGGRGFLDLGFDSLTAVELRNRLTAETGLRLPATLIFDHPSPADLAAHLLAGLAPEEVDADAAVLAELDRLERVLEGAGDSRRITARLETLLARRRATQTAEESGDGLDAATDDEIFDLIDNELGLS</sequence>
<feature type="domain" description="Carrier" evidence="5">
    <location>
        <begin position="96"/>
        <end position="171"/>
    </location>
</feature>
<evidence type="ECO:0000259" key="5">
    <source>
        <dbReference type="PROSITE" id="PS50075"/>
    </source>
</evidence>
<dbReference type="PROSITE" id="PS50075">
    <property type="entry name" value="CARRIER"/>
    <property type="match status" value="1"/>
</dbReference>